<evidence type="ECO:0000313" key="1">
    <source>
        <dbReference type="EMBL" id="RZC37843.1"/>
    </source>
</evidence>
<accession>A0A482VZ16</accession>
<dbReference type="EMBL" id="QDEB01048693">
    <property type="protein sequence ID" value="RZC37843.1"/>
    <property type="molecule type" value="Genomic_DNA"/>
</dbReference>
<proteinExistence type="predicted"/>
<keyword evidence="2" id="KW-1185">Reference proteome</keyword>
<organism evidence="1 2">
    <name type="scientific">Asbolus verrucosus</name>
    <name type="common">Desert ironclad beetle</name>
    <dbReference type="NCBI Taxonomy" id="1661398"/>
    <lineage>
        <taxon>Eukaryota</taxon>
        <taxon>Metazoa</taxon>
        <taxon>Ecdysozoa</taxon>
        <taxon>Arthropoda</taxon>
        <taxon>Hexapoda</taxon>
        <taxon>Insecta</taxon>
        <taxon>Pterygota</taxon>
        <taxon>Neoptera</taxon>
        <taxon>Endopterygota</taxon>
        <taxon>Coleoptera</taxon>
        <taxon>Polyphaga</taxon>
        <taxon>Cucujiformia</taxon>
        <taxon>Tenebrionidae</taxon>
        <taxon>Pimeliinae</taxon>
        <taxon>Asbolus</taxon>
    </lineage>
</organism>
<gene>
    <name evidence="1" type="ORF">BDFB_011710</name>
</gene>
<comment type="caution">
    <text evidence="1">The sequence shown here is derived from an EMBL/GenBank/DDBJ whole genome shotgun (WGS) entry which is preliminary data.</text>
</comment>
<protein>
    <submittedName>
        <fullName evidence="1">Uncharacterized protein</fullName>
    </submittedName>
</protein>
<name>A0A482VZ16_ASBVE</name>
<reference evidence="1 2" key="1">
    <citation type="submission" date="2017-03" db="EMBL/GenBank/DDBJ databases">
        <title>Genome of the blue death feigning beetle - Asbolus verrucosus.</title>
        <authorList>
            <person name="Rider S.D."/>
        </authorList>
    </citation>
    <scope>NUCLEOTIDE SEQUENCE [LARGE SCALE GENOMIC DNA]</scope>
    <source>
        <strain evidence="1">Butters</strain>
        <tissue evidence="1">Head and leg muscle</tissue>
    </source>
</reference>
<sequence length="12" mass="1271">MSGYPNTACKLS</sequence>
<evidence type="ECO:0000313" key="2">
    <source>
        <dbReference type="Proteomes" id="UP000292052"/>
    </source>
</evidence>
<dbReference type="Proteomes" id="UP000292052">
    <property type="component" value="Unassembled WGS sequence"/>
</dbReference>